<evidence type="ECO:0000313" key="2">
    <source>
        <dbReference type="EMBL" id="PWA94766.1"/>
    </source>
</evidence>
<dbReference type="AlphaFoldDB" id="A0A2U1Q9T3"/>
<dbReference type="PANTHER" id="PTHR21521">
    <property type="entry name" value="AMUN, ISOFORM A"/>
    <property type="match status" value="1"/>
</dbReference>
<comment type="caution">
    <text evidence="2">The sequence shown here is derived from an EMBL/GenBank/DDBJ whole genome shotgun (WGS) entry which is preliminary data.</text>
</comment>
<dbReference type="OrthoDB" id="8249012at2759"/>
<protein>
    <submittedName>
        <fullName evidence="2">Uncharacterized protein</fullName>
    </submittedName>
</protein>
<reference evidence="2 3" key="1">
    <citation type="journal article" date="2018" name="Mol. Plant">
        <title>The genome of Artemisia annua provides insight into the evolution of Asteraceae family and artemisinin biosynthesis.</title>
        <authorList>
            <person name="Shen Q."/>
            <person name="Zhang L."/>
            <person name="Liao Z."/>
            <person name="Wang S."/>
            <person name="Yan T."/>
            <person name="Shi P."/>
            <person name="Liu M."/>
            <person name="Fu X."/>
            <person name="Pan Q."/>
            <person name="Wang Y."/>
            <person name="Lv Z."/>
            <person name="Lu X."/>
            <person name="Zhang F."/>
            <person name="Jiang W."/>
            <person name="Ma Y."/>
            <person name="Chen M."/>
            <person name="Hao X."/>
            <person name="Li L."/>
            <person name="Tang Y."/>
            <person name="Lv G."/>
            <person name="Zhou Y."/>
            <person name="Sun X."/>
            <person name="Brodelius P.E."/>
            <person name="Rose J.K.C."/>
            <person name="Tang K."/>
        </authorList>
    </citation>
    <scope>NUCLEOTIDE SEQUENCE [LARGE SCALE GENOMIC DNA]</scope>
    <source>
        <strain evidence="3">cv. Huhao1</strain>
        <tissue evidence="2">Leaf</tissue>
    </source>
</reference>
<evidence type="ECO:0000256" key="1">
    <source>
        <dbReference type="SAM" id="MobiDB-lite"/>
    </source>
</evidence>
<dbReference type="EMBL" id="PKPP01000286">
    <property type="protein sequence ID" value="PWA94766.1"/>
    <property type="molecule type" value="Genomic_DNA"/>
</dbReference>
<keyword evidence="3" id="KW-1185">Reference proteome</keyword>
<proteinExistence type="predicted"/>
<feature type="region of interest" description="Disordered" evidence="1">
    <location>
        <begin position="159"/>
        <end position="178"/>
    </location>
</feature>
<organism evidence="2 3">
    <name type="scientific">Artemisia annua</name>
    <name type="common">Sweet wormwood</name>
    <dbReference type="NCBI Taxonomy" id="35608"/>
    <lineage>
        <taxon>Eukaryota</taxon>
        <taxon>Viridiplantae</taxon>
        <taxon>Streptophyta</taxon>
        <taxon>Embryophyta</taxon>
        <taxon>Tracheophyta</taxon>
        <taxon>Spermatophyta</taxon>
        <taxon>Magnoliopsida</taxon>
        <taxon>eudicotyledons</taxon>
        <taxon>Gunneridae</taxon>
        <taxon>Pentapetalae</taxon>
        <taxon>asterids</taxon>
        <taxon>campanulids</taxon>
        <taxon>Asterales</taxon>
        <taxon>Asteraceae</taxon>
        <taxon>Asteroideae</taxon>
        <taxon>Anthemideae</taxon>
        <taxon>Artemisiinae</taxon>
        <taxon>Artemisia</taxon>
    </lineage>
</organism>
<gene>
    <name evidence="2" type="ORF">CTI12_AA056030</name>
</gene>
<dbReference type="PANTHER" id="PTHR21521:SF0">
    <property type="entry name" value="AMUN, ISOFORM A"/>
    <property type="match status" value="1"/>
</dbReference>
<feature type="compositionally biased region" description="Polar residues" evidence="1">
    <location>
        <begin position="163"/>
        <end position="178"/>
    </location>
</feature>
<sequence>MEQSTGNCFSVPLYYCAKHCSLANNSVNATVHPDAGEGAGTSGMSSQGMRETMITDGCCPKVNGVANTSCIHVFNLHNIGRPRMLDFVSSLDEGVVVYASQKVFEELPNASNAISKLTVLKDVGPATASAVLAAYDPDVAPFMSDESSIALTLQQENRPKQTGMISSNATSLDLTVDR</sequence>
<dbReference type="Proteomes" id="UP000245207">
    <property type="component" value="Unassembled WGS sequence"/>
</dbReference>
<name>A0A2U1Q9T3_ARTAN</name>
<accession>A0A2U1Q9T3</accession>
<evidence type="ECO:0000313" key="3">
    <source>
        <dbReference type="Proteomes" id="UP000245207"/>
    </source>
</evidence>
<dbReference type="STRING" id="35608.A0A2U1Q9T3"/>